<evidence type="ECO:0000313" key="9">
    <source>
        <dbReference type="EMBL" id="RWR74173.1"/>
    </source>
</evidence>
<evidence type="ECO:0000256" key="7">
    <source>
        <dbReference type="ARBA" id="ARBA00023242"/>
    </source>
</evidence>
<dbReference type="Gene3D" id="6.10.140.1350">
    <property type="match status" value="1"/>
</dbReference>
<evidence type="ECO:0000313" key="10">
    <source>
        <dbReference type="Proteomes" id="UP000283530"/>
    </source>
</evidence>
<keyword evidence="10" id="KW-1185">Reference proteome</keyword>
<evidence type="ECO:0000256" key="4">
    <source>
        <dbReference type="ARBA" id="ARBA00022927"/>
    </source>
</evidence>
<keyword evidence="2" id="KW-0813">Transport</keyword>
<dbReference type="STRING" id="337451.A0A3S3LZA3"/>
<evidence type="ECO:0000256" key="1">
    <source>
        <dbReference type="ARBA" id="ARBA00004567"/>
    </source>
</evidence>
<proteinExistence type="predicted"/>
<organism evidence="9 10">
    <name type="scientific">Cinnamomum micranthum f. kanehirae</name>
    <dbReference type="NCBI Taxonomy" id="337451"/>
    <lineage>
        <taxon>Eukaryota</taxon>
        <taxon>Viridiplantae</taxon>
        <taxon>Streptophyta</taxon>
        <taxon>Embryophyta</taxon>
        <taxon>Tracheophyta</taxon>
        <taxon>Spermatophyta</taxon>
        <taxon>Magnoliopsida</taxon>
        <taxon>Magnoliidae</taxon>
        <taxon>Laurales</taxon>
        <taxon>Lauraceae</taxon>
        <taxon>Cinnamomum</taxon>
    </lineage>
</organism>
<feature type="compositionally biased region" description="Low complexity" evidence="8">
    <location>
        <begin position="471"/>
        <end position="485"/>
    </location>
</feature>
<accession>A0A3S3LZA3</accession>
<dbReference type="GO" id="GO:0015031">
    <property type="term" value="P:protein transport"/>
    <property type="evidence" value="ECO:0007669"/>
    <property type="project" value="UniProtKB-KW"/>
</dbReference>
<dbReference type="InterPro" id="IPR024882">
    <property type="entry name" value="NUP58/p45/49"/>
</dbReference>
<evidence type="ECO:0000256" key="2">
    <source>
        <dbReference type="ARBA" id="ARBA00022448"/>
    </source>
</evidence>
<reference evidence="9 10" key="1">
    <citation type="journal article" date="2019" name="Nat. Plants">
        <title>Stout camphor tree genome fills gaps in understanding of flowering plant genome evolution.</title>
        <authorList>
            <person name="Chaw S.M."/>
            <person name="Liu Y.C."/>
            <person name="Wu Y.W."/>
            <person name="Wang H.Y."/>
            <person name="Lin C.I."/>
            <person name="Wu C.S."/>
            <person name="Ke H.M."/>
            <person name="Chang L.Y."/>
            <person name="Hsu C.Y."/>
            <person name="Yang H.T."/>
            <person name="Sudianto E."/>
            <person name="Hsu M.H."/>
            <person name="Wu K.P."/>
            <person name="Wang L.N."/>
            <person name="Leebens-Mack J.H."/>
            <person name="Tsai I.J."/>
        </authorList>
    </citation>
    <scope>NUCLEOTIDE SEQUENCE [LARGE SCALE GENOMIC DNA]</scope>
    <source>
        <strain evidence="10">cv. Chaw 1501</strain>
        <tissue evidence="9">Young leaves</tissue>
    </source>
</reference>
<keyword evidence="6" id="KW-0906">Nuclear pore complex</keyword>
<keyword evidence="7" id="KW-0539">Nucleus</keyword>
<feature type="region of interest" description="Disordered" evidence="8">
    <location>
        <begin position="1"/>
        <end position="35"/>
    </location>
</feature>
<keyword evidence="5" id="KW-0811">Translocation</keyword>
<comment type="caution">
    <text evidence="9">The sequence shown here is derived from an EMBL/GenBank/DDBJ whole genome shotgun (WGS) entry which is preliminary data.</text>
</comment>
<dbReference type="PANTHER" id="PTHR13437">
    <property type="entry name" value="NUCLEOPORIN P58/P45 NUCLEOPORIN-LIKE PROTEIN 1"/>
    <property type="match status" value="1"/>
</dbReference>
<protein>
    <submittedName>
        <fullName evidence="9">Nuclear pore complex protein NUP58</fullName>
    </submittedName>
</protein>
<evidence type="ECO:0000256" key="3">
    <source>
        <dbReference type="ARBA" id="ARBA00022816"/>
    </source>
</evidence>
<sequence>MAFSFVSPSPQQQQQQSLFQPQQQQQFQFQHQHQQQQQQQQQQQMFLFTTDKSPANYSTKWADLHPDSQKFLLQIEERILEYRDESQRLDQCSRLYDSSVSNDGLELDASHIVQELGGISTAVEREKILLQELMTVVKDMLRDTEVAVRSFMMLRPRFLHPNVASASNTTASTQISGTAIVPSTTTQPMSSSIVPVFEFYSGLPRRPSPFLQNTVTRFEKYLGECKQWIEELEQLLLSDTDDRASNSDMSLLHSLPKVMSNVHDYFFHVAAKVEGLHQYIESMKTAYLADQRRRGDGNDPFLEADRRETAKQEAAARRVHPTLHLLSISQPSTQVAGLFASSATPGASSAPRPSAVPSAASSMSSFSFFTATSSAPSASTSSSFLFSTPSASAPSSTLFGSSFSTQALPLGSSTPLFGSTPTPSLFGSSTPSFASTPATTTPSFFGASTPSFSTPAIGSTPLFSSPFASGAAMGSGASFGAATKSSKPKSRSVRRL</sequence>
<keyword evidence="3" id="KW-0509">mRNA transport</keyword>
<keyword evidence="4" id="KW-0653">Protein transport</keyword>
<feature type="region of interest" description="Disordered" evidence="8">
    <location>
        <begin position="471"/>
        <end position="496"/>
    </location>
</feature>
<feature type="compositionally biased region" description="Low complexity" evidence="8">
    <location>
        <begin position="7"/>
        <end position="35"/>
    </location>
</feature>
<dbReference type="GO" id="GO:0051028">
    <property type="term" value="P:mRNA transport"/>
    <property type="evidence" value="ECO:0007669"/>
    <property type="project" value="UniProtKB-KW"/>
</dbReference>
<dbReference type="GO" id="GO:0005643">
    <property type="term" value="C:nuclear pore"/>
    <property type="evidence" value="ECO:0007669"/>
    <property type="project" value="UniProtKB-SubCell"/>
</dbReference>
<evidence type="ECO:0000256" key="6">
    <source>
        <dbReference type="ARBA" id="ARBA00023132"/>
    </source>
</evidence>
<dbReference type="OrthoDB" id="2538017at2759"/>
<dbReference type="GO" id="GO:0008139">
    <property type="term" value="F:nuclear localization sequence binding"/>
    <property type="evidence" value="ECO:0007669"/>
    <property type="project" value="InterPro"/>
</dbReference>
<dbReference type="PANTHER" id="PTHR13437:SF2">
    <property type="entry name" value="NUCLEOPORIN P58_P45"/>
    <property type="match status" value="1"/>
</dbReference>
<dbReference type="Proteomes" id="UP000283530">
    <property type="component" value="Unassembled WGS sequence"/>
</dbReference>
<evidence type="ECO:0000256" key="8">
    <source>
        <dbReference type="SAM" id="MobiDB-lite"/>
    </source>
</evidence>
<gene>
    <name evidence="9" type="ORF">CKAN_00249100</name>
</gene>
<comment type="subcellular location">
    <subcellularLocation>
        <location evidence="1">Nucleus</location>
        <location evidence="1">Nuclear pore complex</location>
    </subcellularLocation>
</comment>
<dbReference type="GO" id="GO:0017056">
    <property type="term" value="F:structural constituent of nuclear pore"/>
    <property type="evidence" value="ECO:0007669"/>
    <property type="project" value="InterPro"/>
</dbReference>
<feature type="compositionally biased region" description="Basic residues" evidence="8">
    <location>
        <begin position="486"/>
        <end position="496"/>
    </location>
</feature>
<evidence type="ECO:0000256" key="5">
    <source>
        <dbReference type="ARBA" id="ARBA00023010"/>
    </source>
</evidence>
<dbReference type="EMBL" id="QPKB01000001">
    <property type="protein sequence ID" value="RWR74173.1"/>
    <property type="molecule type" value="Genomic_DNA"/>
</dbReference>
<name>A0A3S3LZA3_9MAGN</name>
<dbReference type="AlphaFoldDB" id="A0A3S3LZA3"/>